<feature type="compositionally biased region" description="Pro residues" evidence="4">
    <location>
        <begin position="188"/>
        <end position="201"/>
    </location>
</feature>
<dbReference type="Proteomes" id="UP001642484">
    <property type="component" value="Unassembled WGS sequence"/>
</dbReference>
<comment type="function">
    <text evidence="1">Catalyzes the last step of tRNA splicing, the transfer of the splice junction 2'-phosphate from ligated tRNA to NAD to produce ADP-ribose 1''-2'' cyclic phosphate.</text>
</comment>
<feature type="compositionally biased region" description="Basic and acidic residues" evidence="4">
    <location>
        <begin position="25"/>
        <end position="41"/>
    </location>
</feature>
<dbReference type="EMBL" id="CAXAMN010023651">
    <property type="protein sequence ID" value="CAK9079388.1"/>
    <property type="molecule type" value="Genomic_DNA"/>
</dbReference>
<reference evidence="5 6" key="1">
    <citation type="submission" date="2024-02" db="EMBL/GenBank/DDBJ databases">
        <authorList>
            <person name="Chen Y."/>
            <person name="Shah S."/>
            <person name="Dougan E. K."/>
            <person name="Thang M."/>
            <person name="Chan C."/>
        </authorList>
    </citation>
    <scope>NUCLEOTIDE SEQUENCE [LARGE SCALE GENOMIC DNA]</scope>
</reference>
<dbReference type="InterPro" id="IPR002745">
    <property type="entry name" value="Ptrans_KptA/Tpt1"/>
</dbReference>
<keyword evidence="6" id="KW-1185">Reference proteome</keyword>
<sequence>MDIEPPLPEPLTPPSEPRFSTYSREFLDRRRDRGDRGDRHDRPHRAPLGDPRERGSKTLSMVLRHRQLPAMRKDGFIPWEAVLQCDELQGRYCSKDLVEVIEWSHNKDKQRRFEMALNLDDKGGIWVRATGRHTNGCDASQLPDGVTEATRSESDQNAMEAARRYSGPGSVREHRERGYPRHDFGRGPPRPVARPLDAAPPKPPVGVPVAPAPNGPTELPTIRKVISTQLAPPILEEPIREEPVRQGSDQSTCASITEVEDNRIVIRLRYPSCSMEEKHFTLA</sequence>
<dbReference type="SUPFAM" id="SSF56399">
    <property type="entry name" value="ADP-ribosylation"/>
    <property type="match status" value="1"/>
</dbReference>
<evidence type="ECO:0000256" key="2">
    <source>
        <dbReference type="ARBA" id="ARBA00012007"/>
    </source>
</evidence>
<accession>A0ABP0PVH1</accession>
<evidence type="ECO:0000313" key="6">
    <source>
        <dbReference type="Proteomes" id="UP001642484"/>
    </source>
</evidence>
<gene>
    <name evidence="5" type="ORF">CCMP2556_LOCUS39093</name>
</gene>
<feature type="region of interest" description="Disordered" evidence="4">
    <location>
        <begin position="136"/>
        <end position="201"/>
    </location>
</feature>
<feature type="compositionally biased region" description="Basic and acidic residues" evidence="4">
    <location>
        <begin position="171"/>
        <end position="185"/>
    </location>
</feature>
<comment type="caution">
    <text evidence="5">The sequence shown here is derived from an EMBL/GenBank/DDBJ whole genome shotgun (WGS) entry which is preliminary data.</text>
</comment>
<dbReference type="InterPro" id="IPR042080">
    <property type="entry name" value="RNA_2'-PTrans_N"/>
</dbReference>
<name>A0ABP0PVH1_9DINO</name>
<organism evidence="5 6">
    <name type="scientific">Durusdinium trenchii</name>
    <dbReference type="NCBI Taxonomy" id="1381693"/>
    <lineage>
        <taxon>Eukaryota</taxon>
        <taxon>Sar</taxon>
        <taxon>Alveolata</taxon>
        <taxon>Dinophyceae</taxon>
        <taxon>Suessiales</taxon>
        <taxon>Symbiodiniaceae</taxon>
        <taxon>Durusdinium</taxon>
    </lineage>
</organism>
<protein>
    <recommendedName>
        <fullName evidence="2">2'-phosphotransferase</fullName>
        <ecNumber evidence="2">2.7.1.160</ecNumber>
    </recommendedName>
</protein>
<dbReference type="EC" id="2.7.1.160" evidence="2"/>
<dbReference type="Gene3D" id="1.10.10.970">
    <property type="entry name" value="RNA 2'-phosphotransferase, Tpt1/KptA family, N-terminal domain"/>
    <property type="match status" value="1"/>
</dbReference>
<evidence type="ECO:0000256" key="4">
    <source>
        <dbReference type="SAM" id="MobiDB-lite"/>
    </source>
</evidence>
<feature type="region of interest" description="Disordered" evidence="4">
    <location>
        <begin position="1"/>
        <end position="57"/>
    </location>
</feature>
<evidence type="ECO:0000313" key="5">
    <source>
        <dbReference type="EMBL" id="CAK9079388.1"/>
    </source>
</evidence>
<evidence type="ECO:0000256" key="3">
    <source>
        <dbReference type="ARBA" id="ARBA00047949"/>
    </source>
</evidence>
<proteinExistence type="predicted"/>
<comment type="catalytic activity">
    <reaction evidence="3">
        <text>2'-phospho-[ligated tRNA] + NAD(+) = mature tRNA + ADP-alpha-D-ribose 1'',2''-cyclic phosphate + nicotinamide</text>
        <dbReference type="Rhea" id="RHEA:23324"/>
        <dbReference type="Rhea" id="RHEA-COMP:11106"/>
        <dbReference type="Rhea" id="RHEA-COMP:11107"/>
        <dbReference type="ChEBI" id="CHEBI:17154"/>
        <dbReference type="ChEBI" id="CHEBI:57540"/>
        <dbReference type="ChEBI" id="CHEBI:76596"/>
        <dbReference type="ChEBI" id="CHEBI:82883"/>
        <dbReference type="ChEBI" id="CHEBI:85027"/>
        <dbReference type="EC" id="2.7.1.160"/>
    </reaction>
</comment>
<evidence type="ECO:0000256" key="1">
    <source>
        <dbReference type="ARBA" id="ARBA00003343"/>
    </source>
</evidence>
<dbReference type="Pfam" id="PF01885">
    <property type="entry name" value="PTS_2-RNA"/>
    <property type="match status" value="1"/>
</dbReference>
<feature type="compositionally biased region" description="Pro residues" evidence="4">
    <location>
        <begin position="1"/>
        <end position="16"/>
    </location>
</feature>